<feature type="compositionally biased region" description="Low complexity" evidence="1">
    <location>
        <begin position="366"/>
        <end position="379"/>
    </location>
</feature>
<comment type="caution">
    <text evidence="4">The sequence shown here is derived from an EMBL/GenBank/DDBJ whole genome shotgun (WGS) entry which is preliminary data.</text>
</comment>
<feature type="signal peptide" evidence="2">
    <location>
        <begin position="1"/>
        <end position="20"/>
    </location>
</feature>
<name>A0ABP1FPJ4_9CHLO</name>
<feature type="domain" description="Nucleotide-diphospho-sugar transferase" evidence="3">
    <location>
        <begin position="70"/>
        <end position="279"/>
    </location>
</feature>
<dbReference type="Pfam" id="PF03407">
    <property type="entry name" value="Nucleotid_trans"/>
    <property type="match status" value="1"/>
</dbReference>
<evidence type="ECO:0000256" key="1">
    <source>
        <dbReference type="SAM" id="MobiDB-lite"/>
    </source>
</evidence>
<gene>
    <name evidence="4" type="primary">g1314</name>
    <name evidence="4" type="ORF">VP750_LOCUS1136</name>
</gene>
<keyword evidence="5" id="KW-1185">Reference proteome</keyword>
<evidence type="ECO:0000313" key="4">
    <source>
        <dbReference type="EMBL" id="CAL5219477.1"/>
    </source>
</evidence>
<keyword evidence="2" id="KW-0732">Signal</keyword>
<evidence type="ECO:0000259" key="3">
    <source>
        <dbReference type="Pfam" id="PF03407"/>
    </source>
</evidence>
<dbReference type="EMBL" id="CAXHTA020000002">
    <property type="protein sequence ID" value="CAL5219477.1"/>
    <property type="molecule type" value="Genomic_DNA"/>
</dbReference>
<dbReference type="InterPro" id="IPR052636">
    <property type="entry name" value="UDP-D-xylose:L-fucose_XylT"/>
</dbReference>
<sequence>MMSKLTYFVALICICTTVHARRLTAEQSALDLEQRFAAVAKDNTVILTQTSCGYLEFAVNWITHAEALGITNWLTIAEDELALNYLNTRYPGHAVPASAFTSAQREMGKGSDVFEWGTAAFSKIACARPAYLQVALDAGYKVLWSDMDTAWLKNFFELAPHDRDVVLVDDSEEENEQISDNTCTGLMYFSPTDKAKAVLRDWHQVCVEGGSNNQPAWNKVFNMERRNSMDYHVMTKELYPHGYLLETRGFFANDKTAEWQPAWVHANFRVGHEAKQQFLTDRFAWRSGSVEDYPSCEAPQEKFVATEYPWQTEERLAAEAALRAMGVVTASMGGNLAAEVDQQPQAIALTIDIAETKAPSPDIMLAEASPADASAKPSA</sequence>
<dbReference type="Proteomes" id="UP001497392">
    <property type="component" value="Unassembled WGS sequence"/>
</dbReference>
<accession>A0ABP1FPJ4</accession>
<evidence type="ECO:0000256" key="2">
    <source>
        <dbReference type="SAM" id="SignalP"/>
    </source>
</evidence>
<reference evidence="4 5" key="1">
    <citation type="submission" date="2024-06" db="EMBL/GenBank/DDBJ databases">
        <authorList>
            <person name="Kraege A."/>
            <person name="Thomma B."/>
        </authorList>
    </citation>
    <scope>NUCLEOTIDE SEQUENCE [LARGE SCALE GENOMIC DNA]</scope>
</reference>
<protein>
    <submittedName>
        <fullName evidence="4">G1314 protein</fullName>
    </submittedName>
</protein>
<feature type="chain" id="PRO_5045981107" evidence="2">
    <location>
        <begin position="21"/>
        <end position="379"/>
    </location>
</feature>
<dbReference type="PANTHER" id="PTHR47032">
    <property type="entry name" value="UDP-D-XYLOSE:L-FUCOSE ALPHA-1,3-D-XYLOSYLTRANSFERASE-RELATED"/>
    <property type="match status" value="1"/>
</dbReference>
<proteinExistence type="predicted"/>
<organism evidence="4 5">
    <name type="scientific">Coccomyxa viridis</name>
    <dbReference type="NCBI Taxonomy" id="1274662"/>
    <lineage>
        <taxon>Eukaryota</taxon>
        <taxon>Viridiplantae</taxon>
        <taxon>Chlorophyta</taxon>
        <taxon>core chlorophytes</taxon>
        <taxon>Trebouxiophyceae</taxon>
        <taxon>Trebouxiophyceae incertae sedis</taxon>
        <taxon>Coccomyxaceae</taxon>
        <taxon>Coccomyxa</taxon>
    </lineage>
</organism>
<dbReference type="InterPro" id="IPR005069">
    <property type="entry name" value="Nucl-diP-sugar_transferase"/>
</dbReference>
<feature type="region of interest" description="Disordered" evidence="1">
    <location>
        <begin position="360"/>
        <end position="379"/>
    </location>
</feature>
<dbReference type="PANTHER" id="PTHR47032:SF1">
    <property type="entry name" value="UDP-D-XYLOSE:L-FUCOSE ALPHA-1,3-D-XYLOSYLTRANSFERASE-RELATED"/>
    <property type="match status" value="1"/>
</dbReference>
<evidence type="ECO:0000313" key="5">
    <source>
        <dbReference type="Proteomes" id="UP001497392"/>
    </source>
</evidence>